<dbReference type="HOGENOM" id="CLU_037294_2_2_9"/>
<evidence type="ECO:0000256" key="5">
    <source>
        <dbReference type="ARBA" id="ARBA00010185"/>
    </source>
</evidence>
<feature type="transmembrane region" description="Helical" evidence="19">
    <location>
        <begin position="85"/>
        <end position="102"/>
    </location>
</feature>
<evidence type="ECO:0000256" key="13">
    <source>
        <dbReference type="ARBA" id="ARBA00022989"/>
    </source>
</evidence>
<keyword evidence="14" id="KW-0443">Lipid metabolism</keyword>
<dbReference type="OrthoDB" id="9799199at2"/>
<keyword evidence="11 18" id="KW-0812">Transmembrane</keyword>
<comment type="subcellular location">
    <subcellularLocation>
        <location evidence="2">Cell membrane</location>
        <topology evidence="2">Multi-pass membrane protein</topology>
    </subcellularLocation>
</comment>
<evidence type="ECO:0000256" key="9">
    <source>
        <dbReference type="ARBA" id="ARBA00022516"/>
    </source>
</evidence>
<feature type="transmembrane region" description="Helical" evidence="19">
    <location>
        <begin position="6"/>
        <end position="39"/>
    </location>
</feature>
<feature type="transmembrane region" description="Helical" evidence="19">
    <location>
        <begin position="109"/>
        <end position="128"/>
    </location>
</feature>
<evidence type="ECO:0000256" key="4">
    <source>
        <dbReference type="ARBA" id="ARBA00005189"/>
    </source>
</evidence>
<evidence type="ECO:0000313" key="20">
    <source>
        <dbReference type="EMBL" id="AIF66405.1"/>
    </source>
</evidence>
<reference evidence="20 21" key="1">
    <citation type="submission" date="2014-07" db="EMBL/GenBank/DDBJ databases">
        <title>Complete genome sequence of a moderately halophilic bacterium Terribacillus aidingensis MP602, isolated from Cryptomeria fortunei in Tianmu mountain in China.</title>
        <authorList>
            <person name="Wang Y."/>
            <person name="Lu P."/>
            <person name="Zhang L."/>
        </authorList>
    </citation>
    <scope>NUCLEOTIDE SEQUENCE [LARGE SCALE GENOMIC DNA]</scope>
    <source>
        <strain evidence="20 21">MP602</strain>
    </source>
</reference>
<keyword evidence="12 18" id="KW-0548">Nucleotidyltransferase</keyword>
<dbReference type="Pfam" id="PF01148">
    <property type="entry name" value="CTP_transf_1"/>
    <property type="match status" value="1"/>
</dbReference>
<feature type="transmembrane region" description="Helical" evidence="19">
    <location>
        <begin position="48"/>
        <end position="65"/>
    </location>
</feature>
<keyword evidence="13 19" id="KW-1133">Transmembrane helix</keyword>
<dbReference type="GeneID" id="34221181"/>
<evidence type="ECO:0000256" key="8">
    <source>
        <dbReference type="ARBA" id="ARBA00022475"/>
    </source>
</evidence>
<dbReference type="InterPro" id="IPR000374">
    <property type="entry name" value="PC_trans"/>
</dbReference>
<keyword evidence="10 18" id="KW-0808">Transferase</keyword>
<evidence type="ECO:0000256" key="15">
    <source>
        <dbReference type="ARBA" id="ARBA00023136"/>
    </source>
</evidence>
<feature type="transmembrane region" description="Helical" evidence="19">
    <location>
        <begin position="210"/>
        <end position="228"/>
    </location>
</feature>
<keyword evidence="8" id="KW-1003">Cell membrane</keyword>
<keyword evidence="15 19" id="KW-0472">Membrane</keyword>
<dbReference type="KEGG" id="tap:GZ22_07020"/>
<protein>
    <recommendedName>
        <fullName evidence="7 18">Phosphatidate cytidylyltransferase</fullName>
        <ecNumber evidence="6 18">2.7.7.41</ecNumber>
    </recommendedName>
</protein>
<dbReference type="EMBL" id="CP008876">
    <property type="protein sequence ID" value="AIF66405.1"/>
    <property type="molecule type" value="Genomic_DNA"/>
</dbReference>
<evidence type="ECO:0000256" key="10">
    <source>
        <dbReference type="ARBA" id="ARBA00022679"/>
    </source>
</evidence>
<dbReference type="GO" id="GO:0005886">
    <property type="term" value="C:plasma membrane"/>
    <property type="evidence" value="ECO:0007669"/>
    <property type="project" value="UniProtKB-SubCell"/>
</dbReference>
<evidence type="ECO:0000256" key="12">
    <source>
        <dbReference type="ARBA" id="ARBA00022695"/>
    </source>
</evidence>
<dbReference type="RefSeq" id="WP_038560271.1">
    <property type="nucleotide sequence ID" value="NZ_CP008876.1"/>
</dbReference>
<dbReference type="PROSITE" id="PS01315">
    <property type="entry name" value="CDS"/>
    <property type="match status" value="1"/>
</dbReference>
<dbReference type="AlphaFoldDB" id="A0A075LIA9"/>
<dbReference type="UniPathway" id="UPA00557">
    <property type="reaction ID" value="UER00614"/>
</dbReference>
<dbReference type="GO" id="GO:0016024">
    <property type="term" value="P:CDP-diacylglycerol biosynthetic process"/>
    <property type="evidence" value="ECO:0007669"/>
    <property type="project" value="UniProtKB-UniPathway"/>
</dbReference>
<feature type="transmembrane region" description="Helical" evidence="19">
    <location>
        <begin position="186"/>
        <end position="204"/>
    </location>
</feature>
<organism evidence="20 21">
    <name type="scientific">Terribacillus saccharophilus</name>
    <dbReference type="NCBI Taxonomy" id="361277"/>
    <lineage>
        <taxon>Bacteria</taxon>
        <taxon>Bacillati</taxon>
        <taxon>Bacillota</taxon>
        <taxon>Bacilli</taxon>
        <taxon>Bacillales</taxon>
        <taxon>Bacillaceae</taxon>
        <taxon>Terribacillus</taxon>
    </lineage>
</organism>
<comment type="pathway">
    <text evidence="4">Lipid metabolism.</text>
</comment>
<keyword evidence="16" id="KW-0594">Phospholipid biosynthesis</keyword>
<evidence type="ECO:0000256" key="1">
    <source>
        <dbReference type="ARBA" id="ARBA00001698"/>
    </source>
</evidence>
<comment type="similarity">
    <text evidence="5 18">Belongs to the CDS family.</text>
</comment>
<evidence type="ECO:0000256" key="16">
    <source>
        <dbReference type="ARBA" id="ARBA00023209"/>
    </source>
</evidence>
<dbReference type="EC" id="2.7.7.41" evidence="6 18"/>
<dbReference type="Proteomes" id="UP000027980">
    <property type="component" value="Chromosome"/>
</dbReference>
<keyword evidence="9" id="KW-0444">Lipid biosynthesis</keyword>
<comment type="catalytic activity">
    <reaction evidence="1 18">
        <text>a 1,2-diacyl-sn-glycero-3-phosphate + CTP + H(+) = a CDP-1,2-diacyl-sn-glycerol + diphosphate</text>
        <dbReference type="Rhea" id="RHEA:16229"/>
        <dbReference type="ChEBI" id="CHEBI:15378"/>
        <dbReference type="ChEBI" id="CHEBI:33019"/>
        <dbReference type="ChEBI" id="CHEBI:37563"/>
        <dbReference type="ChEBI" id="CHEBI:58332"/>
        <dbReference type="ChEBI" id="CHEBI:58608"/>
        <dbReference type="EC" id="2.7.7.41"/>
    </reaction>
</comment>
<dbReference type="PANTHER" id="PTHR46382:SF1">
    <property type="entry name" value="PHOSPHATIDATE CYTIDYLYLTRANSFERASE"/>
    <property type="match status" value="1"/>
</dbReference>
<evidence type="ECO:0000256" key="11">
    <source>
        <dbReference type="ARBA" id="ARBA00022692"/>
    </source>
</evidence>
<evidence type="ECO:0000256" key="2">
    <source>
        <dbReference type="ARBA" id="ARBA00004651"/>
    </source>
</evidence>
<evidence type="ECO:0000256" key="3">
    <source>
        <dbReference type="ARBA" id="ARBA00005119"/>
    </source>
</evidence>
<evidence type="ECO:0000256" key="17">
    <source>
        <dbReference type="ARBA" id="ARBA00023264"/>
    </source>
</evidence>
<keyword evidence="17" id="KW-1208">Phospholipid metabolism</keyword>
<evidence type="ECO:0000256" key="18">
    <source>
        <dbReference type="RuleBase" id="RU003938"/>
    </source>
</evidence>
<proteinExistence type="inferred from homology"/>
<evidence type="ECO:0000256" key="6">
    <source>
        <dbReference type="ARBA" id="ARBA00012487"/>
    </source>
</evidence>
<evidence type="ECO:0000256" key="7">
    <source>
        <dbReference type="ARBA" id="ARBA00019373"/>
    </source>
</evidence>
<evidence type="ECO:0000256" key="19">
    <source>
        <dbReference type="SAM" id="Phobius"/>
    </source>
</evidence>
<dbReference type="GO" id="GO:0004605">
    <property type="term" value="F:phosphatidate cytidylyltransferase activity"/>
    <property type="evidence" value="ECO:0007669"/>
    <property type="project" value="UniProtKB-EC"/>
</dbReference>
<comment type="pathway">
    <text evidence="3 18">Phospholipid metabolism; CDP-diacylglycerol biosynthesis; CDP-diacylglycerol from sn-glycerol 3-phosphate: step 3/3.</text>
</comment>
<name>A0A075LIA9_9BACI</name>
<evidence type="ECO:0000256" key="14">
    <source>
        <dbReference type="ARBA" id="ARBA00023098"/>
    </source>
</evidence>
<feature type="transmembrane region" description="Helical" evidence="19">
    <location>
        <begin position="148"/>
        <end position="165"/>
    </location>
</feature>
<evidence type="ECO:0000313" key="21">
    <source>
        <dbReference type="Proteomes" id="UP000027980"/>
    </source>
</evidence>
<accession>A0A075LIA9</accession>
<dbReference type="PANTHER" id="PTHR46382">
    <property type="entry name" value="PHOSPHATIDATE CYTIDYLYLTRANSFERASE"/>
    <property type="match status" value="1"/>
</dbReference>
<sequence>MKQRLITAIIAGIFFMIFVLLGGVWFEAFIYLIATIAFIELLRMRKIAKYKVPSVVSVLLLWGLLAPDLGMINTMFDLHINKTDILLFSVILLLSYTVLAKNRFTFEDAGFLLITVVYVGFGFLYFIITRNAPDEIIGGHTVSGLSKFIFVLVVIWATDSGAYFFGKAFGKRKLWPTISPNKTIEGGVGGLVLGCVAGIVFQFISPVSSSILIVAGVCILIALFGQLGDMVESAFKRHYLVKDSGKILPGHGGILDRFDSMIFVFPILHLIQFI</sequence>
<gene>
    <name evidence="20" type="ORF">GZ22_07020</name>
</gene>